<evidence type="ECO:0000313" key="1">
    <source>
        <dbReference type="EMBL" id="CAD7460886.1"/>
    </source>
</evidence>
<proteinExistence type="predicted"/>
<sequence>MITNVDSVGLIASRISYGPGTRSTDYRPTDMESVSGLRLKTADQAHLLCYSPALHGTCTAGNTFSNFILKILLQRKPVTNRVIETISVRLVDEIGATINLRNETISLLLHLKRPPKPLLTHLVYPSRAFGRRWNPPGSMTVVPKPLDKRIGGTGKSVVEGLRQLPEVVLDGRHIQVTMQNLIPNIPNCVHIDPQTHALERLYPPHIRVRQVVPSTTRIVEDRSEQLLVQCQTVPRRQGDTPSSGQFGVQRKSQVLNTVRPSDLLSEQPEWGWPVELSFPSEEHCCALLHVNTCPPGARAWAFSWLELSTPLRPTIGGLGAGTHIKFLVMHHRDLFCTHRLSILSSQTLFRYSWTILRASWTLRLQLALSTGSLEICQAFLSRFFSWTCLRIESIKEAFGALLGRCLGVEASRDPLMAEFMNSAPRSISAAVRKVGVGPNLSLNTFIEPVPVSALKILQHQPPSDTSGDNEVEDVRKTKGIVREDICDPTKSAMWNDTSSVIPSLFHIIALINECKNTTILNICPVSVVVKTSNPSPTESVVVEPKLQGLCSGRAVTVPSWIGSNVISQGHGPALYERSRSTVLSLKIVNINGQCCVPTLEEPHREEKQRVDKQQKKLKNDVLRIKCNFSNITYKKENNSETMSKFPELDQAKIKREIFNLSGLTSVKESLLLPGVASRCSNHKIDLASTDSNDFTVL</sequence>
<dbReference type="AlphaFoldDB" id="A0A7R9NYF9"/>
<gene>
    <name evidence="1" type="ORF">TTEB3V08_LOCUS8803</name>
</gene>
<accession>A0A7R9NYF9</accession>
<organism evidence="1">
    <name type="scientific">Timema tahoe</name>
    <dbReference type="NCBI Taxonomy" id="61484"/>
    <lineage>
        <taxon>Eukaryota</taxon>
        <taxon>Metazoa</taxon>
        <taxon>Ecdysozoa</taxon>
        <taxon>Arthropoda</taxon>
        <taxon>Hexapoda</taxon>
        <taxon>Insecta</taxon>
        <taxon>Pterygota</taxon>
        <taxon>Neoptera</taxon>
        <taxon>Polyneoptera</taxon>
        <taxon>Phasmatodea</taxon>
        <taxon>Timematodea</taxon>
        <taxon>Timematoidea</taxon>
        <taxon>Timematidae</taxon>
        <taxon>Timema</taxon>
    </lineage>
</organism>
<protein>
    <submittedName>
        <fullName evidence="1">Uncharacterized protein</fullName>
    </submittedName>
</protein>
<reference evidence="1" key="1">
    <citation type="submission" date="2020-11" db="EMBL/GenBank/DDBJ databases">
        <authorList>
            <person name="Tran Van P."/>
        </authorList>
    </citation>
    <scope>NUCLEOTIDE SEQUENCE</scope>
</reference>
<dbReference type="EMBL" id="OE004139">
    <property type="protein sequence ID" value="CAD7460886.1"/>
    <property type="molecule type" value="Genomic_DNA"/>
</dbReference>
<name>A0A7R9NYF9_9NEOP</name>